<comment type="similarity">
    <text evidence="1">Belongs to the apolipoprotein L family.</text>
</comment>
<accession>A0A9Q1CCS2</accession>
<evidence type="ECO:0008006" key="5">
    <source>
        <dbReference type="Google" id="ProtNLM"/>
    </source>
</evidence>
<keyword evidence="2" id="KW-0472">Membrane</keyword>
<evidence type="ECO:0000313" key="3">
    <source>
        <dbReference type="EMBL" id="KAJ8042917.1"/>
    </source>
</evidence>
<evidence type="ECO:0000256" key="1">
    <source>
        <dbReference type="ARBA" id="ARBA00010090"/>
    </source>
</evidence>
<gene>
    <name evidence="3" type="ORF">HOLleu_09802</name>
</gene>
<dbReference type="GO" id="GO:0016020">
    <property type="term" value="C:membrane"/>
    <property type="evidence" value="ECO:0007669"/>
    <property type="project" value="TreeGrafter"/>
</dbReference>
<dbReference type="GO" id="GO:0042157">
    <property type="term" value="P:lipoprotein metabolic process"/>
    <property type="evidence" value="ECO:0007669"/>
    <property type="project" value="InterPro"/>
</dbReference>
<name>A0A9Q1CCS2_HOLLE</name>
<dbReference type="OrthoDB" id="10659456at2759"/>
<keyword evidence="2" id="KW-1133">Transmembrane helix</keyword>
<reference evidence="3" key="1">
    <citation type="submission" date="2021-10" db="EMBL/GenBank/DDBJ databases">
        <title>Tropical sea cucumber genome reveals ecological adaptation and Cuvierian tubules defense mechanism.</title>
        <authorList>
            <person name="Chen T."/>
        </authorList>
    </citation>
    <scope>NUCLEOTIDE SEQUENCE</scope>
    <source>
        <strain evidence="3">Nanhai2018</strain>
        <tissue evidence="3">Muscle</tissue>
    </source>
</reference>
<protein>
    <recommendedName>
        <fullName evidence="5">Apolipoprotein L3</fullName>
    </recommendedName>
</protein>
<dbReference type="GO" id="GO:0006869">
    <property type="term" value="P:lipid transport"/>
    <property type="evidence" value="ECO:0007669"/>
    <property type="project" value="InterPro"/>
</dbReference>
<sequence>MATDTSVADVVYKLKELADLLVQYPLIGMTGSTAFNEEAIDLFCQLSEEMEENRYKKNVGHLTGSYVGIVGGSLSITGVALLPVTFSTSVGLIFAGAAVSTIGAGITLGFTLDKFFKDKRRKRLATPSIETFYRVRQYLIQIVLFVDITSRIVDSLEGNLKLLKKTIAYDVRKIDFSIQTIRVTQHLGASLLDTVQHVAGMAENLLQHTEDVLNIHEMENARQEFLDKINSVRKYMDPKEQRSKFKRELTTSVLRLLPMSGYDNYANIVDLTKVFFTTHHHLDKENGLKPKCENGNSVPASRKARGVTRAMNVCFTCVKCGAIASRLADGPAKEGTATSQVVQVGETIATVGNTAVEVTKGMTVVGILFGALGVAFDAALVGFAIHDIIRGGKETFSQALSDMAEIMENTNKLLQLSRY</sequence>
<evidence type="ECO:0000313" key="4">
    <source>
        <dbReference type="Proteomes" id="UP001152320"/>
    </source>
</evidence>
<dbReference type="EMBL" id="JAIZAY010000004">
    <property type="protein sequence ID" value="KAJ8042917.1"/>
    <property type="molecule type" value="Genomic_DNA"/>
</dbReference>
<dbReference type="GO" id="GO:0005576">
    <property type="term" value="C:extracellular region"/>
    <property type="evidence" value="ECO:0007669"/>
    <property type="project" value="InterPro"/>
</dbReference>
<comment type="caution">
    <text evidence="3">The sequence shown here is derived from an EMBL/GenBank/DDBJ whole genome shotgun (WGS) entry which is preliminary data.</text>
</comment>
<dbReference type="PANTHER" id="PTHR14096:SF28">
    <property type="entry name" value="APOLIPOPROTEIN L, 1-RELATED"/>
    <property type="match status" value="1"/>
</dbReference>
<dbReference type="PANTHER" id="PTHR14096">
    <property type="entry name" value="APOLIPOPROTEIN L"/>
    <property type="match status" value="1"/>
</dbReference>
<dbReference type="GO" id="GO:0008289">
    <property type="term" value="F:lipid binding"/>
    <property type="evidence" value="ECO:0007669"/>
    <property type="project" value="InterPro"/>
</dbReference>
<feature type="transmembrane region" description="Helical" evidence="2">
    <location>
        <begin position="92"/>
        <end position="112"/>
    </location>
</feature>
<feature type="transmembrane region" description="Helical" evidence="2">
    <location>
        <begin position="64"/>
        <end position="86"/>
    </location>
</feature>
<evidence type="ECO:0000256" key="2">
    <source>
        <dbReference type="SAM" id="Phobius"/>
    </source>
</evidence>
<keyword evidence="4" id="KW-1185">Reference proteome</keyword>
<proteinExistence type="inferred from homology"/>
<dbReference type="Proteomes" id="UP001152320">
    <property type="component" value="Chromosome 4"/>
</dbReference>
<organism evidence="3 4">
    <name type="scientific">Holothuria leucospilota</name>
    <name type="common">Black long sea cucumber</name>
    <name type="synonym">Mertensiothuria leucospilota</name>
    <dbReference type="NCBI Taxonomy" id="206669"/>
    <lineage>
        <taxon>Eukaryota</taxon>
        <taxon>Metazoa</taxon>
        <taxon>Echinodermata</taxon>
        <taxon>Eleutherozoa</taxon>
        <taxon>Echinozoa</taxon>
        <taxon>Holothuroidea</taxon>
        <taxon>Aspidochirotacea</taxon>
        <taxon>Aspidochirotida</taxon>
        <taxon>Holothuriidae</taxon>
        <taxon>Holothuria</taxon>
    </lineage>
</organism>
<dbReference type="InterPro" id="IPR008405">
    <property type="entry name" value="ApoL"/>
</dbReference>
<keyword evidence="2" id="KW-0812">Transmembrane</keyword>
<dbReference type="AlphaFoldDB" id="A0A9Q1CCS2"/>